<dbReference type="Pfam" id="PF07885">
    <property type="entry name" value="Ion_trans_2"/>
    <property type="match status" value="1"/>
</dbReference>
<evidence type="ECO:0000256" key="5">
    <source>
        <dbReference type="ARBA" id="ARBA00023065"/>
    </source>
</evidence>
<evidence type="ECO:0000256" key="4">
    <source>
        <dbReference type="ARBA" id="ARBA00022989"/>
    </source>
</evidence>
<dbReference type="RefSeq" id="WP_376776618.1">
    <property type="nucleotide sequence ID" value="NZ_BAAAVL010000008.1"/>
</dbReference>
<dbReference type="EMBL" id="JADBEC010000003">
    <property type="protein sequence ID" value="MBE1509407.1"/>
    <property type="molecule type" value="Genomic_DNA"/>
</dbReference>
<feature type="transmembrane region" description="Helical" evidence="8">
    <location>
        <begin position="54"/>
        <end position="72"/>
    </location>
</feature>
<protein>
    <recommendedName>
        <fullName evidence="9">Potassium channel domain-containing protein</fullName>
    </recommendedName>
</protein>
<gene>
    <name evidence="10" type="ORF">H4W29_006654</name>
</gene>
<feature type="transmembrane region" description="Helical" evidence="8">
    <location>
        <begin position="84"/>
        <end position="105"/>
    </location>
</feature>
<dbReference type="Proteomes" id="UP000620262">
    <property type="component" value="Unassembled WGS sequence"/>
</dbReference>
<dbReference type="PANTHER" id="PTHR11003">
    <property type="entry name" value="POTASSIUM CHANNEL, SUBFAMILY K"/>
    <property type="match status" value="1"/>
</dbReference>
<keyword evidence="7" id="KW-0407">Ion channel</keyword>
<evidence type="ECO:0000313" key="11">
    <source>
        <dbReference type="Proteomes" id="UP000620262"/>
    </source>
</evidence>
<evidence type="ECO:0000256" key="8">
    <source>
        <dbReference type="SAM" id="Phobius"/>
    </source>
</evidence>
<reference evidence="10 11" key="1">
    <citation type="submission" date="2020-10" db="EMBL/GenBank/DDBJ databases">
        <title>Sequencing the genomes of 1000 actinobacteria strains.</title>
        <authorList>
            <person name="Klenk H.-P."/>
        </authorList>
    </citation>
    <scope>NUCLEOTIDE SEQUENCE [LARGE SCALE GENOMIC DNA]</scope>
    <source>
        <strain evidence="10 11">DSM 7307</strain>
    </source>
</reference>
<dbReference type="Gene3D" id="1.10.287.70">
    <property type="match status" value="1"/>
</dbReference>
<evidence type="ECO:0000256" key="2">
    <source>
        <dbReference type="ARBA" id="ARBA00022448"/>
    </source>
</evidence>
<dbReference type="PANTHER" id="PTHR11003:SF291">
    <property type="entry name" value="IP11374P"/>
    <property type="match status" value="1"/>
</dbReference>
<organism evidence="10 11">
    <name type="scientific">Rhizobium viscosum</name>
    <name type="common">Arthrobacter viscosus</name>
    <dbReference type="NCBI Taxonomy" id="1673"/>
    <lineage>
        <taxon>Bacteria</taxon>
        <taxon>Pseudomonadati</taxon>
        <taxon>Pseudomonadota</taxon>
        <taxon>Alphaproteobacteria</taxon>
        <taxon>Hyphomicrobiales</taxon>
        <taxon>Rhizobiaceae</taxon>
        <taxon>Rhizobium/Agrobacterium group</taxon>
        <taxon>Rhizobium</taxon>
    </lineage>
</organism>
<comment type="subcellular location">
    <subcellularLocation>
        <location evidence="1">Membrane</location>
        <topology evidence="1">Multi-pass membrane protein</topology>
    </subcellularLocation>
</comment>
<dbReference type="InterPro" id="IPR013099">
    <property type="entry name" value="K_chnl_dom"/>
</dbReference>
<keyword evidence="2" id="KW-0813">Transport</keyword>
<feature type="transmembrane region" description="Helical" evidence="8">
    <location>
        <begin position="29"/>
        <end position="48"/>
    </location>
</feature>
<evidence type="ECO:0000313" key="10">
    <source>
        <dbReference type="EMBL" id="MBE1509407.1"/>
    </source>
</evidence>
<keyword evidence="5" id="KW-0406">Ion transport</keyword>
<evidence type="ECO:0000259" key="9">
    <source>
        <dbReference type="Pfam" id="PF07885"/>
    </source>
</evidence>
<comment type="caution">
    <text evidence="10">The sequence shown here is derived from an EMBL/GenBank/DDBJ whole genome shotgun (WGS) entry which is preliminary data.</text>
</comment>
<keyword evidence="4 8" id="KW-1133">Transmembrane helix</keyword>
<feature type="domain" description="Potassium channel" evidence="9">
    <location>
        <begin position="37"/>
        <end position="108"/>
    </location>
</feature>
<evidence type="ECO:0000256" key="7">
    <source>
        <dbReference type="ARBA" id="ARBA00023303"/>
    </source>
</evidence>
<keyword evidence="11" id="KW-1185">Reference proteome</keyword>
<name>A0ABR9J2X3_RHIVS</name>
<keyword evidence="6 8" id="KW-0472">Membrane</keyword>
<proteinExistence type="predicted"/>
<dbReference type="InterPro" id="IPR003280">
    <property type="entry name" value="2pore_dom_K_chnl"/>
</dbReference>
<evidence type="ECO:0000256" key="1">
    <source>
        <dbReference type="ARBA" id="ARBA00004141"/>
    </source>
</evidence>
<accession>A0ABR9J2X3</accession>
<dbReference type="SUPFAM" id="SSF81324">
    <property type="entry name" value="Voltage-gated potassium channels"/>
    <property type="match status" value="1"/>
</dbReference>
<evidence type="ECO:0000256" key="6">
    <source>
        <dbReference type="ARBA" id="ARBA00023136"/>
    </source>
</evidence>
<sequence>MATKISVKRQSSARMRRLFFAALFRQVRLLWPIFSGVLVMMIASGLVIGRIEGWGIGESLYFTFVTGLTIGYGDLAPKQTVARILIVPIGLCGIILTGLVAAISVQALDAASRARTAQDDFTDTGS</sequence>
<keyword evidence="3 8" id="KW-0812">Transmembrane</keyword>
<evidence type="ECO:0000256" key="3">
    <source>
        <dbReference type="ARBA" id="ARBA00022692"/>
    </source>
</evidence>